<accession>A0A0B7NMZ1</accession>
<dbReference type="Proteomes" id="UP000054107">
    <property type="component" value="Unassembled WGS sequence"/>
</dbReference>
<keyword evidence="2" id="KW-1185">Reference proteome</keyword>
<dbReference type="AlphaFoldDB" id="A0A0B7NMZ1"/>
<evidence type="ECO:0000313" key="1">
    <source>
        <dbReference type="EMBL" id="CEP16309.1"/>
    </source>
</evidence>
<dbReference type="EMBL" id="LN733056">
    <property type="protein sequence ID" value="CEP16309.1"/>
    <property type="molecule type" value="Genomic_DNA"/>
</dbReference>
<proteinExistence type="predicted"/>
<dbReference type="OrthoDB" id="2379842at2759"/>
<name>A0A0B7NMZ1_9FUNG</name>
<gene>
    <name evidence="1" type="primary">PARPA_10565.1 scaffold 41189</name>
</gene>
<reference evidence="1 2" key="1">
    <citation type="submission" date="2014-09" db="EMBL/GenBank/DDBJ databases">
        <authorList>
            <person name="Ellenberger Sabrina"/>
        </authorList>
    </citation>
    <scope>NUCLEOTIDE SEQUENCE [LARGE SCALE GENOMIC DNA]</scope>
    <source>
        <strain evidence="1 2">CBS 412.66</strain>
    </source>
</reference>
<evidence type="ECO:0000313" key="2">
    <source>
        <dbReference type="Proteomes" id="UP000054107"/>
    </source>
</evidence>
<sequence length="163" mass="18627">MASSSKRPEQAFEDNLINLIGELPRRNKASKVYRPFEFVQYLKNTWLDEHKQKAVFSLFDELEEIITFGIPKQAGDETFGIEKPYGEEYWFMAPKCTQLAACTFNRPVCVHYTGQAIAYLPLMSPNKSKPSTAPILMQSVETSTSNKVNNWVALELKRSIKIT</sequence>
<organism evidence="1 2">
    <name type="scientific">Parasitella parasitica</name>
    <dbReference type="NCBI Taxonomy" id="35722"/>
    <lineage>
        <taxon>Eukaryota</taxon>
        <taxon>Fungi</taxon>
        <taxon>Fungi incertae sedis</taxon>
        <taxon>Mucoromycota</taxon>
        <taxon>Mucoromycotina</taxon>
        <taxon>Mucoromycetes</taxon>
        <taxon>Mucorales</taxon>
        <taxon>Mucorineae</taxon>
        <taxon>Mucoraceae</taxon>
        <taxon>Parasitella</taxon>
    </lineage>
</organism>
<protein>
    <submittedName>
        <fullName evidence="1">Uncharacterized protein</fullName>
    </submittedName>
</protein>